<name>A0ACC2TZ52_9FUNG</name>
<keyword evidence="1" id="KW-0328">Glycosyltransferase</keyword>
<protein>
    <submittedName>
        <fullName evidence="1">Phosphatidylinositol N-acetylglucosaminyltransferase GPI3 subunit</fullName>
        <ecNumber evidence="1">2.4.1.198</ecNumber>
    </submittedName>
</protein>
<dbReference type="EMBL" id="QTSX02001611">
    <property type="protein sequence ID" value="KAJ9080049.1"/>
    <property type="molecule type" value="Genomic_DNA"/>
</dbReference>
<evidence type="ECO:0000313" key="2">
    <source>
        <dbReference type="Proteomes" id="UP001165960"/>
    </source>
</evidence>
<comment type="caution">
    <text evidence="1">The sequence shown here is derived from an EMBL/GenBank/DDBJ whole genome shotgun (WGS) entry which is preliminary data.</text>
</comment>
<dbReference type="Proteomes" id="UP001165960">
    <property type="component" value="Unassembled WGS sequence"/>
</dbReference>
<organism evidence="1 2">
    <name type="scientific">Entomophthora muscae</name>
    <dbReference type="NCBI Taxonomy" id="34485"/>
    <lineage>
        <taxon>Eukaryota</taxon>
        <taxon>Fungi</taxon>
        <taxon>Fungi incertae sedis</taxon>
        <taxon>Zoopagomycota</taxon>
        <taxon>Entomophthoromycotina</taxon>
        <taxon>Entomophthoromycetes</taxon>
        <taxon>Entomophthorales</taxon>
        <taxon>Entomophthoraceae</taxon>
        <taxon>Entomophthora</taxon>
    </lineage>
</organism>
<proteinExistence type="predicted"/>
<sequence>MSSVLATPASKENTVLRADLDPDIVSVIPNAIVPSHFMPEPSQANPDFVTIVVLSRLVYRKGIDLLVAIIPLICQEHPNVRFVIGGDGPKRVDLEQMREVHLLTDRVVLLGKIKKEDVRSVLVQGNIFLNTSLTEAFCIAVVEAASCGLHVVSTKVGGIPEVLPGHMLHFALPEVNDLALKVSAAVKKIQVDPMDPYEMHNQVKSMYSWKNIMRRTEHVYYTMLSLPQPSFVERLRKYNGCGLVAGKLFCGLAIIDVLLLLILEFFIPKDSIEPAPKFNLKRYKKMTKEASAVV</sequence>
<keyword evidence="1" id="KW-0808">Transferase</keyword>
<reference evidence="1" key="1">
    <citation type="submission" date="2022-04" db="EMBL/GenBank/DDBJ databases">
        <title>Genome of the entomopathogenic fungus Entomophthora muscae.</title>
        <authorList>
            <person name="Elya C."/>
            <person name="Lovett B.R."/>
            <person name="Lee E."/>
            <person name="Macias A.M."/>
            <person name="Hajek A.E."/>
            <person name="De Bivort B.L."/>
            <person name="Kasson M.T."/>
            <person name="De Fine Licht H.H."/>
            <person name="Stajich J.E."/>
        </authorList>
    </citation>
    <scope>NUCLEOTIDE SEQUENCE</scope>
    <source>
        <strain evidence="1">Berkeley</strain>
    </source>
</reference>
<keyword evidence="2" id="KW-1185">Reference proteome</keyword>
<evidence type="ECO:0000313" key="1">
    <source>
        <dbReference type="EMBL" id="KAJ9080049.1"/>
    </source>
</evidence>
<gene>
    <name evidence="1" type="primary">SPT14_2</name>
    <name evidence="1" type="ORF">DSO57_1029202</name>
</gene>
<dbReference type="EC" id="2.4.1.198" evidence="1"/>
<accession>A0ACC2TZ52</accession>